<dbReference type="OrthoDB" id="6224010at2759"/>
<keyword evidence="3" id="KW-0999">Mitochondrion inner membrane</keyword>
<evidence type="ECO:0000313" key="5">
    <source>
        <dbReference type="EMBL" id="OCF32875.1"/>
    </source>
</evidence>
<accession>A0A1B9GPX6</accession>
<comment type="subcellular location">
    <subcellularLocation>
        <location evidence="3">Mitochondrion inner membrane</location>
    </subcellularLocation>
</comment>
<comment type="function">
    <text evidence="3">Required for mitochondrial cytochrome c oxidase (COX) assembly and respiration.</text>
</comment>
<gene>
    <name evidence="5" type="ORF">I316_05512</name>
</gene>
<dbReference type="Proteomes" id="UP000092666">
    <property type="component" value="Unassembled WGS sequence"/>
</dbReference>
<keyword evidence="6" id="KW-1185">Reference proteome</keyword>
<organism evidence="5 6">
    <name type="scientific">Kwoniella heveanensis BCC8398</name>
    <dbReference type="NCBI Taxonomy" id="1296120"/>
    <lineage>
        <taxon>Eukaryota</taxon>
        <taxon>Fungi</taxon>
        <taxon>Dikarya</taxon>
        <taxon>Basidiomycota</taxon>
        <taxon>Agaricomycotina</taxon>
        <taxon>Tremellomycetes</taxon>
        <taxon>Tremellales</taxon>
        <taxon>Cryptococcaceae</taxon>
        <taxon>Kwoniella</taxon>
    </lineage>
</organism>
<dbReference type="EMBL" id="KV700128">
    <property type="protein sequence ID" value="OCF32875.1"/>
    <property type="molecule type" value="Genomic_DNA"/>
</dbReference>
<evidence type="ECO:0000256" key="1">
    <source>
        <dbReference type="ARBA" id="ARBA00007347"/>
    </source>
</evidence>
<protein>
    <recommendedName>
        <fullName evidence="3">COX assembly mitochondrial protein</fullName>
    </recommendedName>
</protein>
<name>A0A1B9GPX6_9TREE</name>
<sequence>MEALSRREETDILEAVKSEALKTCDEHVKAFAECATGRTFTLPFACKGKLDAMQGCMREYMTQERMDAANLEYIANRSEHGRQAVEALKKSREEKLRRMAGLKDEPKSSKQDRR</sequence>
<dbReference type="InterPro" id="IPR013892">
    <property type="entry name" value="Cyt_c_biogenesis_Cmc1-like"/>
</dbReference>
<feature type="region of interest" description="Disordered" evidence="4">
    <location>
        <begin position="92"/>
        <end position="114"/>
    </location>
</feature>
<evidence type="ECO:0000256" key="3">
    <source>
        <dbReference type="RuleBase" id="RU364104"/>
    </source>
</evidence>
<keyword evidence="2" id="KW-1015">Disulfide bond</keyword>
<keyword evidence="3" id="KW-0496">Mitochondrion</keyword>
<evidence type="ECO:0000313" key="6">
    <source>
        <dbReference type="Proteomes" id="UP000092666"/>
    </source>
</evidence>
<comment type="similarity">
    <text evidence="1 3">Belongs to the CMC family.</text>
</comment>
<proteinExistence type="inferred from homology"/>
<dbReference type="STRING" id="1296120.A0A1B9GPX6"/>
<keyword evidence="3" id="KW-0472">Membrane</keyword>
<keyword evidence="3" id="KW-0143">Chaperone</keyword>
<dbReference type="GO" id="GO:0005743">
    <property type="term" value="C:mitochondrial inner membrane"/>
    <property type="evidence" value="ECO:0007669"/>
    <property type="project" value="UniProtKB-SubCell"/>
</dbReference>
<reference evidence="5 6" key="1">
    <citation type="submission" date="2013-07" db="EMBL/GenBank/DDBJ databases">
        <title>The Genome Sequence of Cryptococcus heveanensis BCC8398.</title>
        <authorList>
            <consortium name="The Broad Institute Genome Sequencing Platform"/>
            <person name="Cuomo C."/>
            <person name="Litvintseva A."/>
            <person name="Chen Y."/>
            <person name="Heitman J."/>
            <person name="Sun S."/>
            <person name="Springer D."/>
            <person name="Dromer F."/>
            <person name="Young S.K."/>
            <person name="Zeng Q."/>
            <person name="Gargeya S."/>
            <person name="Fitzgerald M."/>
            <person name="Abouelleil A."/>
            <person name="Alvarado L."/>
            <person name="Berlin A.M."/>
            <person name="Chapman S.B."/>
            <person name="Dewar J."/>
            <person name="Goldberg J."/>
            <person name="Griggs A."/>
            <person name="Gujja S."/>
            <person name="Hansen M."/>
            <person name="Howarth C."/>
            <person name="Imamovic A."/>
            <person name="Larimer J."/>
            <person name="McCowan C."/>
            <person name="Murphy C."/>
            <person name="Pearson M."/>
            <person name="Priest M."/>
            <person name="Roberts A."/>
            <person name="Saif S."/>
            <person name="Shea T."/>
            <person name="Sykes S."/>
            <person name="Wortman J."/>
            <person name="Nusbaum C."/>
            <person name="Birren B."/>
        </authorList>
    </citation>
    <scope>NUCLEOTIDE SEQUENCE [LARGE SCALE GENOMIC DNA]</scope>
    <source>
        <strain evidence="5 6">BCC8398</strain>
    </source>
</reference>
<dbReference type="PANTHER" id="PTHR22977">
    <property type="entry name" value="COX ASSEMBLY MITOCHONDRIAL PROTEIN"/>
    <property type="match status" value="1"/>
</dbReference>
<reference evidence="6" key="2">
    <citation type="submission" date="2013-12" db="EMBL/GenBank/DDBJ databases">
        <title>Evolution of pathogenesis and genome organization in the Tremellales.</title>
        <authorList>
            <person name="Cuomo C."/>
            <person name="Litvintseva A."/>
            <person name="Heitman J."/>
            <person name="Chen Y."/>
            <person name="Sun S."/>
            <person name="Springer D."/>
            <person name="Dromer F."/>
            <person name="Young S."/>
            <person name="Zeng Q."/>
            <person name="Chapman S."/>
            <person name="Gujja S."/>
            <person name="Saif S."/>
            <person name="Birren B."/>
        </authorList>
    </citation>
    <scope>NUCLEOTIDE SEQUENCE [LARGE SCALE GENOMIC DNA]</scope>
    <source>
        <strain evidence="6">BCC8398</strain>
    </source>
</reference>
<dbReference type="AlphaFoldDB" id="A0A1B9GPX6"/>
<evidence type="ECO:0000256" key="2">
    <source>
        <dbReference type="ARBA" id="ARBA00023157"/>
    </source>
</evidence>
<dbReference type="PANTHER" id="PTHR22977:SF5">
    <property type="entry name" value="COX ASSEMBLY MITOCHONDRIAL PROTEIN HOMOLOG"/>
    <property type="match status" value="1"/>
</dbReference>
<evidence type="ECO:0000256" key="4">
    <source>
        <dbReference type="SAM" id="MobiDB-lite"/>
    </source>
</evidence>
<dbReference type="Pfam" id="PF08583">
    <property type="entry name" value="Cmc1"/>
    <property type="match status" value="1"/>
</dbReference>